<reference evidence="2" key="1">
    <citation type="submission" date="2016-11" db="UniProtKB">
        <authorList>
            <consortium name="WormBaseParasite"/>
        </authorList>
    </citation>
    <scope>IDENTIFICATION</scope>
</reference>
<organism evidence="1 2">
    <name type="scientific">Heterorhabditis bacteriophora</name>
    <name type="common">Entomopathogenic nematode worm</name>
    <dbReference type="NCBI Taxonomy" id="37862"/>
    <lineage>
        <taxon>Eukaryota</taxon>
        <taxon>Metazoa</taxon>
        <taxon>Ecdysozoa</taxon>
        <taxon>Nematoda</taxon>
        <taxon>Chromadorea</taxon>
        <taxon>Rhabditida</taxon>
        <taxon>Rhabditina</taxon>
        <taxon>Rhabditomorpha</taxon>
        <taxon>Strongyloidea</taxon>
        <taxon>Heterorhabditidae</taxon>
        <taxon>Heterorhabditis</taxon>
    </lineage>
</organism>
<proteinExistence type="predicted"/>
<name>A0A1I7WBG5_HETBA</name>
<dbReference type="WBParaSite" id="Hba_02013">
    <property type="protein sequence ID" value="Hba_02013"/>
    <property type="gene ID" value="Hba_02013"/>
</dbReference>
<dbReference type="Proteomes" id="UP000095283">
    <property type="component" value="Unplaced"/>
</dbReference>
<protein>
    <submittedName>
        <fullName evidence="2">Uncharacterized protein</fullName>
    </submittedName>
</protein>
<evidence type="ECO:0000313" key="1">
    <source>
        <dbReference type="Proteomes" id="UP000095283"/>
    </source>
</evidence>
<accession>A0A1I7WBG5</accession>
<sequence length="138" mass="16275">MAVQVTVPVFFPLSQESGHDIVFYSLLANIDRLRQKYNVRKKSFFLFFLFKRVALYLRVLNKIILRTNSPLFLSLLLDNPVEIHYSVFRILKDHICLCLLTWTFMSAFKFGMLPTKGNNVILFDIEVRLMLTKFYVSN</sequence>
<keyword evidence="1" id="KW-1185">Reference proteome</keyword>
<evidence type="ECO:0000313" key="2">
    <source>
        <dbReference type="WBParaSite" id="Hba_02013"/>
    </source>
</evidence>
<dbReference type="AlphaFoldDB" id="A0A1I7WBG5"/>